<dbReference type="EMBL" id="FUYM01000001">
    <property type="protein sequence ID" value="SKB31384.1"/>
    <property type="molecule type" value="Genomic_DNA"/>
</dbReference>
<protein>
    <submittedName>
        <fullName evidence="1">Uncharacterized protein</fullName>
    </submittedName>
</protein>
<sequence>MSEDNAPDVAGIAARLSEAQCRALLEGQCGAAPGNESCLCAFPENAALWELGLVERKGTAAIWRTALGKQVRNHLMEKNDVQG</sequence>
<gene>
    <name evidence="1" type="ORF">SAMN06295920_101717</name>
</gene>
<dbReference type="RefSeq" id="WP_079646633.1">
    <property type="nucleotide sequence ID" value="NZ_FUYM01000001.1"/>
</dbReference>
<dbReference type="STRING" id="439228.SAMN06295920_101717"/>
<proteinExistence type="predicted"/>
<keyword evidence="2" id="KW-1185">Reference proteome</keyword>
<name>A0A1T5A8R5_9SPHN</name>
<accession>A0A1T5A8R5</accession>
<dbReference type="AlphaFoldDB" id="A0A1T5A8R5"/>
<evidence type="ECO:0000313" key="1">
    <source>
        <dbReference type="EMBL" id="SKB31384.1"/>
    </source>
</evidence>
<organism evidence="1 2">
    <name type="scientific">Rhizorhabdus histidinilytica</name>
    <dbReference type="NCBI Taxonomy" id="439228"/>
    <lineage>
        <taxon>Bacteria</taxon>
        <taxon>Pseudomonadati</taxon>
        <taxon>Pseudomonadota</taxon>
        <taxon>Alphaproteobacteria</taxon>
        <taxon>Sphingomonadales</taxon>
        <taxon>Sphingomonadaceae</taxon>
        <taxon>Rhizorhabdus</taxon>
    </lineage>
</organism>
<reference evidence="2" key="1">
    <citation type="submission" date="2017-02" db="EMBL/GenBank/DDBJ databases">
        <authorList>
            <person name="Varghese N."/>
            <person name="Submissions S."/>
        </authorList>
    </citation>
    <scope>NUCLEOTIDE SEQUENCE [LARGE SCALE GENOMIC DNA]</scope>
    <source>
        <strain evidence="2">UM2</strain>
    </source>
</reference>
<evidence type="ECO:0000313" key="2">
    <source>
        <dbReference type="Proteomes" id="UP000189818"/>
    </source>
</evidence>
<dbReference type="Proteomes" id="UP000189818">
    <property type="component" value="Unassembled WGS sequence"/>
</dbReference>